<dbReference type="AlphaFoldDB" id="A0A381UUK1"/>
<keyword evidence="2" id="KW-0276">Fatty acid metabolism</keyword>
<gene>
    <name evidence="9" type="ORF">METZ01_LOCUS84634</name>
</gene>
<dbReference type="InterPro" id="IPR052377">
    <property type="entry name" value="Mitochondrial_ECH-domain"/>
</dbReference>
<dbReference type="NCBIfam" id="NF006008">
    <property type="entry name" value="PRK08139.1"/>
    <property type="match status" value="1"/>
</dbReference>
<dbReference type="InterPro" id="IPR014748">
    <property type="entry name" value="Enoyl-CoA_hydra_C"/>
</dbReference>
<evidence type="ECO:0000256" key="7">
    <source>
        <dbReference type="ARBA" id="ARBA00040545"/>
    </source>
</evidence>
<keyword evidence="4" id="KW-0443">Lipid metabolism</keyword>
<reference evidence="9" key="1">
    <citation type="submission" date="2018-05" db="EMBL/GenBank/DDBJ databases">
        <authorList>
            <person name="Lanie J.A."/>
            <person name="Ng W.-L."/>
            <person name="Kazmierczak K.M."/>
            <person name="Andrzejewski T.M."/>
            <person name="Davidsen T.M."/>
            <person name="Wayne K.J."/>
            <person name="Tettelin H."/>
            <person name="Glass J.I."/>
            <person name="Rusch D."/>
            <person name="Podicherti R."/>
            <person name="Tsui H.-C.T."/>
            <person name="Winkler M.E."/>
        </authorList>
    </citation>
    <scope>NUCLEOTIDE SEQUENCE</scope>
</reference>
<keyword evidence="3" id="KW-0809">Transit peptide</keyword>
<dbReference type="Pfam" id="PF00378">
    <property type="entry name" value="ECH_1"/>
    <property type="match status" value="1"/>
</dbReference>
<comment type="function">
    <text evidence="6">May play a role in fatty acid biosynthesis and insulin sensitivity.</text>
</comment>
<dbReference type="GO" id="GO:0005739">
    <property type="term" value="C:mitochondrion"/>
    <property type="evidence" value="ECO:0007669"/>
    <property type="project" value="UniProtKB-SubCell"/>
</dbReference>
<dbReference type="SUPFAM" id="SSF52096">
    <property type="entry name" value="ClpP/crotonase"/>
    <property type="match status" value="1"/>
</dbReference>
<dbReference type="GO" id="GO:0016836">
    <property type="term" value="F:hydro-lyase activity"/>
    <property type="evidence" value="ECO:0007669"/>
    <property type="project" value="TreeGrafter"/>
</dbReference>
<keyword evidence="5" id="KW-0496">Mitochondrion</keyword>
<dbReference type="EMBL" id="UINC01007166">
    <property type="protein sequence ID" value="SVA31780.1"/>
    <property type="molecule type" value="Genomic_DNA"/>
</dbReference>
<dbReference type="GO" id="GO:0006631">
    <property type="term" value="P:fatty acid metabolic process"/>
    <property type="evidence" value="ECO:0007669"/>
    <property type="project" value="UniProtKB-KW"/>
</dbReference>
<evidence type="ECO:0000256" key="8">
    <source>
        <dbReference type="SAM" id="MobiDB-lite"/>
    </source>
</evidence>
<evidence type="ECO:0000256" key="1">
    <source>
        <dbReference type="ARBA" id="ARBA00004173"/>
    </source>
</evidence>
<proteinExistence type="predicted"/>
<feature type="region of interest" description="Disordered" evidence="8">
    <location>
        <begin position="1"/>
        <end position="20"/>
    </location>
</feature>
<dbReference type="Gene3D" id="3.90.226.10">
    <property type="entry name" value="2-enoyl-CoA Hydratase, Chain A, domain 1"/>
    <property type="match status" value="1"/>
</dbReference>
<evidence type="ECO:0000256" key="2">
    <source>
        <dbReference type="ARBA" id="ARBA00022832"/>
    </source>
</evidence>
<evidence type="ECO:0000256" key="5">
    <source>
        <dbReference type="ARBA" id="ARBA00023128"/>
    </source>
</evidence>
<name>A0A381UUK1_9ZZZZ</name>
<evidence type="ECO:0000256" key="6">
    <source>
        <dbReference type="ARBA" id="ARBA00037410"/>
    </source>
</evidence>
<dbReference type="PANTHER" id="PTHR43602">
    <property type="match status" value="1"/>
</dbReference>
<dbReference type="PANTHER" id="PTHR43602:SF1">
    <property type="entry name" value="ENOYL-COA HYDRATASE DOMAIN-CONTAINING PROTEIN 3, MITOCHONDRIAL"/>
    <property type="match status" value="1"/>
</dbReference>
<dbReference type="InterPro" id="IPR029045">
    <property type="entry name" value="ClpP/crotonase-like_dom_sf"/>
</dbReference>
<accession>A0A381UUK1</accession>
<dbReference type="CDD" id="cd06558">
    <property type="entry name" value="crotonase-like"/>
    <property type="match status" value="1"/>
</dbReference>
<evidence type="ECO:0000256" key="3">
    <source>
        <dbReference type="ARBA" id="ARBA00022946"/>
    </source>
</evidence>
<evidence type="ECO:0000313" key="9">
    <source>
        <dbReference type="EMBL" id="SVA31780.1"/>
    </source>
</evidence>
<protein>
    <recommendedName>
        <fullName evidence="7">Enoyl-CoA hydratase domain-containing protein 3, mitochondrial</fullName>
    </recommendedName>
</protein>
<dbReference type="InterPro" id="IPR001753">
    <property type="entry name" value="Enoyl-CoA_hydra/iso"/>
</dbReference>
<evidence type="ECO:0000256" key="4">
    <source>
        <dbReference type="ARBA" id="ARBA00023098"/>
    </source>
</evidence>
<dbReference type="Gene3D" id="1.10.12.10">
    <property type="entry name" value="Lyase 2-enoyl-coa Hydratase, Chain A, domain 2"/>
    <property type="match status" value="1"/>
</dbReference>
<organism evidence="9">
    <name type="scientific">marine metagenome</name>
    <dbReference type="NCBI Taxonomy" id="408172"/>
    <lineage>
        <taxon>unclassified sequences</taxon>
        <taxon>metagenomes</taxon>
        <taxon>ecological metagenomes</taxon>
    </lineage>
</organism>
<comment type="subcellular location">
    <subcellularLocation>
        <location evidence="1">Mitochondrion</location>
    </subcellularLocation>
</comment>
<sequence>MKTAEKQITDTVQESESPVLEEQENGIVRLTLNRPEQFNSLSEAMLATLQEKIDAIAENKDARLVILQGAGKAFCAGHDLKEMIATRKETYYKSLFQQCSRMMMTLNKIPQPVIARVHGIATAAGCQLVGACDLAVASEDARFATSGINVGLFCSTPSVPVSRNIPRKQAMELLLTGEFIDANTALKWGLINRIAALEKLDEEVQKLADAILSKSSVAVFTGKKMFYKQLEKNMEDAYAFAGEIMACNMMAEDVNEGIDAFVKKRTAVWKGR</sequence>